<dbReference type="Proteomes" id="UP000054279">
    <property type="component" value="Unassembled WGS sequence"/>
</dbReference>
<dbReference type="AlphaFoldDB" id="A0A0C9VCM1"/>
<accession>A0A0C9VCM1</accession>
<sequence>MSQKTGTTTSGLQAPAPKRRSTPDPGDPIAILASKGINRDNFTDPAALATVMEQWGDFRITGGGKTLNLTVAMASELQAVAKLMREHARTYKKADTSENATKSDLLNAIQEIKDSFSQGNGQRSYAQVLGNHQATSPTLTKQINNPEIKEKQIFISTRDIKKDSELFFLPASEITKRCNDLLMEFLTQTQNGGIPMPTPLRGVSRSSAGNLTLTFKTIADTTRARIHVDEWIKAIDPEATSPQPLFSIVAHNVPASTWDGDNLNDLEAIRRIENENSETMAIEFTIARIQWLNGNENSEKTNRGPLMISFKDRKAANAAININIAFNRHHNASGVKTGDTERRSAPGSHTAEYVREITKPTNTSAHTMDHAKKVNDALSTSLNVLTAKAITQAG</sequence>
<feature type="region of interest" description="Disordered" evidence="1">
    <location>
        <begin position="1"/>
        <end position="28"/>
    </location>
</feature>
<keyword evidence="3" id="KW-1185">Reference proteome</keyword>
<gene>
    <name evidence="2" type="ORF">M422DRAFT_262656</name>
</gene>
<evidence type="ECO:0000313" key="2">
    <source>
        <dbReference type="EMBL" id="KIJ35096.1"/>
    </source>
</evidence>
<name>A0A0C9VCM1_SPHS4</name>
<evidence type="ECO:0000256" key="1">
    <source>
        <dbReference type="SAM" id="MobiDB-lite"/>
    </source>
</evidence>
<protein>
    <submittedName>
        <fullName evidence="2">Unplaced genomic scaffold SPHSTscaffold_117, whole genome shotgun sequence</fullName>
    </submittedName>
</protein>
<feature type="compositionally biased region" description="Polar residues" evidence="1">
    <location>
        <begin position="1"/>
        <end position="12"/>
    </location>
</feature>
<evidence type="ECO:0000313" key="3">
    <source>
        <dbReference type="Proteomes" id="UP000054279"/>
    </source>
</evidence>
<dbReference type="HOGENOM" id="CLU_058881_0_0_1"/>
<organism evidence="2 3">
    <name type="scientific">Sphaerobolus stellatus (strain SS14)</name>
    <dbReference type="NCBI Taxonomy" id="990650"/>
    <lineage>
        <taxon>Eukaryota</taxon>
        <taxon>Fungi</taxon>
        <taxon>Dikarya</taxon>
        <taxon>Basidiomycota</taxon>
        <taxon>Agaricomycotina</taxon>
        <taxon>Agaricomycetes</taxon>
        <taxon>Phallomycetidae</taxon>
        <taxon>Geastrales</taxon>
        <taxon>Sphaerobolaceae</taxon>
        <taxon>Sphaerobolus</taxon>
    </lineage>
</organism>
<proteinExistence type="predicted"/>
<reference evidence="2 3" key="1">
    <citation type="submission" date="2014-06" db="EMBL/GenBank/DDBJ databases">
        <title>Evolutionary Origins and Diversification of the Mycorrhizal Mutualists.</title>
        <authorList>
            <consortium name="DOE Joint Genome Institute"/>
            <consortium name="Mycorrhizal Genomics Consortium"/>
            <person name="Kohler A."/>
            <person name="Kuo A."/>
            <person name="Nagy L.G."/>
            <person name="Floudas D."/>
            <person name="Copeland A."/>
            <person name="Barry K.W."/>
            <person name="Cichocki N."/>
            <person name="Veneault-Fourrey C."/>
            <person name="LaButti K."/>
            <person name="Lindquist E.A."/>
            <person name="Lipzen A."/>
            <person name="Lundell T."/>
            <person name="Morin E."/>
            <person name="Murat C."/>
            <person name="Riley R."/>
            <person name="Ohm R."/>
            <person name="Sun H."/>
            <person name="Tunlid A."/>
            <person name="Henrissat B."/>
            <person name="Grigoriev I.V."/>
            <person name="Hibbett D.S."/>
            <person name="Martin F."/>
        </authorList>
    </citation>
    <scope>NUCLEOTIDE SEQUENCE [LARGE SCALE GENOMIC DNA]</scope>
    <source>
        <strain evidence="2 3">SS14</strain>
    </source>
</reference>
<dbReference type="EMBL" id="KN837192">
    <property type="protein sequence ID" value="KIJ35096.1"/>
    <property type="molecule type" value="Genomic_DNA"/>
</dbReference>